<keyword evidence="2 3" id="KW-0802">TPR repeat</keyword>
<evidence type="ECO:0000256" key="2">
    <source>
        <dbReference type="ARBA" id="ARBA00022803"/>
    </source>
</evidence>
<feature type="repeat" description="TPR" evidence="3">
    <location>
        <begin position="502"/>
        <end position="535"/>
    </location>
</feature>
<dbReference type="InterPro" id="IPR011990">
    <property type="entry name" value="TPR-like_helical_dom_sf"/>
</dbReference>
<gene>
    <name evidence="5" type="ORF">GpartN1_g1000.t1</name>
</gene>
<name>A0A9C7PRN2_9RHOD</name>
<feature type="domain" description="DUF5107" evidence="4">
    <location>
        <begin position="37"/>
        <end position="342"/>
    </location>
</feature>
<keyword evidence="6" id="KW-1185">Reference proteome</keyword>
<evidence type="ECO:0000256" key="1">
    <source>
        <dbReference type="ARBA" id="ARBA00022737"/>
    </source>
</evidence>
<dbReference type="AlphaFoldDB" id="A0A9C7PRN2"/>
<dbReference type="OrthoDB" id="1926212at2759"/>
<dbReference type="Pfam" id="PF13432">
    <property type="entry name" value="TPR_16"/>
    <property type="match status" value="1"/>
</dbReference>
<dbReference type="Gene3D" id="1.25.40.10">
    <property type="entry name" value="Tetratricopeptide repeat domain"/>
    <property type="match status" value="3"/>
</dbReference>
<feature type="repeat" description="TPR" evidence="3">
    <location>
        <begin position="777"/>
        <end position="810"/>
    </location>
</feature>
<dbReference type="InterPro" id="IPR051685">
    <property type="entry name" value="Ycf3/AcsC/BcsC/TPR_MFPF"/>
</dbReference>
<proteinExistence type="predicted"/>
<reference evidence="5" key="1">
    <citation type="journal article" date="2022" name="Proc. Natl. Acad. Sci. U.S.A.">
        <title>Life cycle and functional genomics of the unicellular red alga Galdieria for elucidating algal and plant evolution and industrial use.</title>
        <authorList>
            <person name="Hirooka S."/>
            <person name="Itabashi T."/>
            <person name="Ichinose T.M."/>
            <person name="Onuma R."/>
            <person name="Fujiwara T."/>
            <person name="Yamashita S."/>
            <person name="Jong L.W."/>
            <person name="Tomita R."/>
            <person name="Iwane A.H."/>
            <person name="Miyagishima S.Y."/>
        </authorList>
    </citation>
    <scope>NUCLEOTIDE SEQUENCE</scope>
    <source>
        <strain evidence="5">NBRC 102759</strain>
    </source>
</reference>
<dbReference type="Pfam" id="PF00515">
    <property type="entry name" value="TPR_1"/>
    <property type="match status" value="1"/>
</dbReference>
<dbReference type="PROSITE" id="PS50005">
    <property type="entry name" value="TPR"/>
    <property type="match status" value="2"/>
</dbReference>
<dbReference type="PANTHER" id="PTHR44943:SF8">
    <property type="entry name" value="TPR REPEAT-CONTAINING PROTEIN MJ0263"/>
    <property type="match status" value="1"/>
</dbReference>
<sequence>MAQVWEETVYIPSYEVGKPEKNPLFLEKRVYQGSSGKVYPYPVIEKIYDQKLEKPYRIVFLENEYIQVQLMPDIGGRVYRYLDKTNDYDAVYYNRVIKPALVGLAGPWISGGIEFNWPQHHRPNTFGKVEYYYTRDKESGACTCWMTEVDRMYGTKCSVAFSIYPGKSFLEIKVMLYNRTILPQTFLWWANPAVHVHDQTQSIFPPDVRAVFDHGKRDLSRFPIATGVYYKVDYSEGVDISWYKNVPVPTSYMAYYSKYDFLGGYDHHQQAGILHIADHHISPGKKQWTWGCGNFGDVWHQQLTDEDGSYVELMAGVYTDNQPDFTWLKPQELKTFTQYFLPYKQVGVVKNANIDFAIGMDVKQSQVQMCVYSSSTFEQLKLRLTDTRNNSIIYEDFINVSPQKPFTHSVTYSSNVYHQKPHDLKMALYGGKDNSIEFISYQPEYLCLEKFPEPAKPIEAPELLPNTESLFLAGLHLEQYRHATYRPEDYYLEGLKRDKDDIRLNNAYGLLLLRHGDYKAAKEYFERAIVTSTRHNPNPYDCSAYYYLGLCLKYEKRWEEAFDSFYKSVWDSHYHSLGYYQLACLSFQKRNYSKSLEFIETSLKKDRTNLLVLNARITILRKLGCFAEASECCDEVLKDNPLEAAALLEKSLLEATDKEKTDHNSVVKDQSSWLKILDEEPHQYLALTEEYWELGDYDTAIWILEQVINQCTIKGVELPFIVYYAMAFVQQYMQHSKSSSYSIYFEKASKAGLQLYFSTSLFEMFILEDACKQTLDYKPYYMLGNLLYDKRRYQEAIFYWQKCIELEPSFPTAYRNLSLAYFNKLKDSKKSKEYMERAFSLDTSDARVFYELDKLHRILGIHPKQRLEQLELHASLVQQRDDLIVEHVTLLNRDGAYDKALSILLNHRFHPWEGGEGKVIAQYTFSCIELAKKHLFQNETDKAISYLIQAMDYPLNLGEGKLQGTRENHIFYLLGCCYEQRNDKSLAIQYYEQASQGTLHLEPAMFYNDQPPELIFYQGLAFRRLRDEKNAKRCFHTLKDYGEVQLFKDLKIDYFAVSLPNMLVFEEDLNRMNQIQSRFLLALGYIGLYEYENAQQQLELVIELDPCHLGAFVHLEMLKKPHRSLLIE</sequence>
<dbReference type="PANTHER" id="PTHR44943">
    <property type="entry name" value="CELLULOSE SYNTHASE OPERON PROTEIN C"/>
    <property type="match status" value="1"/>
</dbReference>
<protein>
    <recommendedName>
        <fullName evidence="4">DUF5107 domain-containing protein</fullName>
    </recommendedName>
</protein>
<evidence type="ECO:0000313" key="6">
    <source>
        <dbReference type="Proteomes" id="UP001061958"/>
    </source>
</evidence>
<evidence type="ECO:0000256" key="3">
    <source>
        <dbReference type="PROSITE-ProRule" id="PRU00339"/>
    </source>
</evidence>
<reference evidence="5" key="2">
    <citation type="submission" date="2022-01" db="EMBL/GenBank/DDBJ databases">
        <authorList>
            <person name="Hirooka S."/>
            <person name="Miyagishima S.Y."/>
        </authorList>
    </citation>
    <scope>NUCLEOTIDE SEQUENCE</scope>
    <source>
        <strain evidence="5">NBRC 102759</strain>
    </source>
</reference>
<dbReference type="InterPro" id="IPR019734">
    <property type="entry name" value="TPR_rpt"/>
</dbReference>
<dbReference type="SUPFAM" id="SSF48452">
    <property type="entry name" value="TPR-like"/>
    <property type="match status" value="2"/>
</dbReference>
<dbReference type="InterPro" id="IPR033396">
    <property type="entry name" value="DUF5107"/>
</dbReference>
<dbReference type="SMART" id="SM00028">
    <property type="entry name" value="TPR"/>
    <property type="match status" value="9"/>
</dbReference>
<accession>A0A9C7PRN2</accession>
<evidence type="ECO:0000313" key="5">
    <source>
        <dbReference type="EMBL" id="GJQ09209.1"/>
    </source>
</evidence>
<dbReference type="EMBL" id="BQMJ01000007">
    <property type="protein sequence ID" value="GJQ09209.1"/>
    <property type="molecule type" value="Genomic_DNA"/>
</dbReference>
<keyword evidence="1" id="KW-0677">Repeat</keyword>
<organism evidence="5 6">
    <name type="scientific">Galdieria partita</name>
    <dbReference type="NCBI Taxonomy" id="83374"/>
    <lineage>
        <taxon>Eukaryota</taxon>
        <taxon>Rhodophyta</taxon>
        <taxon>Bangiophyceae</taxon>
        <taxon>Galdieriales</taxon>
        <taxon>Galdieriaceae</taxon>
        <taxon>Galdieria</taxon>
    </lineage>
</organism>
<dbReference type="Proteomes" id="UP001061958">
    <property type="component" value="Unassembled WGS sequence"/>
</dbReference>
<evidence type="ECO:0000259" key="4">
    <source>
        <dbReference type="Pfam" id="PF17128"/>
    </source>
</evidence>
<dbReference type="Pfam" id="PF13181">
    <property type="entry name" value="TPR_8"/>
    <property type="match status" value="2"/>
</dbReference>
<dbReference type="Pfam" id="PF17128">
    <property type="entry name" value="DUF5107"/>
    <property type="match status" value="1"/>
</dbReference>
<comment type="caution">
    <text evidence="5">The sequence shown here is derived from an EMBL/GenBank/DDBJ whole genome shotgun (WGS) entry which is preliminary data.</text>
</comment>